<dbReference type="Pfam" id="PF00087">
    <property type="entry name" value="Toxin_TOLIP"/>
    <property type="match status" value="1"/>
</dbReference>
<name>A0A1I7RP16_BURXY</name>
<evidence type="ECO:0000313" key="5">
    <source>
        <dbReference type="Proteomes" id="UP000095284"/>
    </source>
</evidence>
<dbReference type="InterPro" id="IPR045860">
    <property type="entry name" value="Snake_toxin-like_sf"/>
</dbReference>
<evidence type="ECO:0000256" key="1">
    <source>
        <dbReference type="SAM" id="SignalP"/>
    </source>
</evidence>
<keyword evidence="1" id="KW-0732">Signal</keyword>
<accession>A0A1I7RP16</accession>
<proteinExistence type="predicted"/>
<evidence type="ECO:0000313" key="3">
    <source>
        <dbReference type="EMBL" id="CAD5232290.1"/>
    </source>
</evidence>
<dbReference type="Gene3D" id="2.10.60.10">
    <property type="entry name" value="CD59"/>
    <property type="match status" value="1"/>
</dbReference>
<dbReference type="Proteomes" id="UP000582659">
    <property type="component" value="Unassembled WGS sequence"/>
</dbReference>
<dbReference type="AlphaFoldDB" id="A0A1I7RP16"/>
<dbReference type="WBParaSite" id="BXY_0245600.1">
    <property type="protein sequence ID" value="BXY_0245600.1"/>
    <property type="gene ID" value="BXY_0245600"/>
</dbReference>
<organism evidence="5 7">
    <name type="scientific">Bursaphelenchus xylophilus</name>
    <name type="common">Pinewood nematode worm</name>
    <name type="synonym">Aphelenchoides xylophilus</name>
    <dbReference type="NCBI Taxonomy" id="6326"/>
    <lineage>
        <taxon>Eukaryota</taxon>
        <taxon>Metazoa</taxon>
        <taxon>Ecdysozoa</taxon>
        <taxon>Nematoda</taxon>
        <taxon>Chromadorea</taxon>
        <taxon>Rhabditida</taxon>
        <taxon>Tylenchina</taxon>
        <taxon>Tylenchomorpha</taxon>
        <taxon>Aphelenchoidea</taxon>
        <taxon>Aphelenchoididae</taxon>
        <taxon>Bursaphelenchus</taxon>
    </lineage>
</organism>
<feature type="signal peptide" evidence="1">
    <location>
        <begin position="1"/>
        <end position="24"/>
    </location>
</feature>
<dbReference type="InterPro" id="IPR035076">
    <property type="entry name" value="Toxin/TOLIP"/>
</dbReference>
<sequence>MLKMSLKLLLFTVCLCYFTVDIAALTCYSVQNGHALAKAETCAQDVGSCLKKINKGTKQYVQTCDRAHQCKAGDTSFSDGTYDYYCCSGDMCNSSFVAKAGAVSLAVVLLKIWFL</sequence>
<dbReference type="EMBL" id="CAJFCV020000005">
    <property type="protein sequence ID" value="CAG9124453.1"/>
    <property type="molecule type" value="Genomic_DNA"/>
</dbReference>
<keyword evidence="6" id="KW-1185">Reference proteome</keyword>
<dbReference type="EMBL" id="CAJFDI010000005">
    <property type="protein sequence ID" value="CAD5232290.1"/>
    <property type="molecule type" value="Genomic_DNA"/>
</dbReference>
<dbReference type="SUPFAM" id="SSF57302">
    <property type="entry name" value="Snake toxin-like"/>
    <property type="match status" value="1"/>
</dbReference>
<reference evidence="7" key="1">
    <citation type="submission" date="2016-11" db="UniProtKB">
        <authorList>
            <consortium name="WormBaseParasite"/>
        </authorList>
    </citation>
    <scope>IDENTIFICATION</scope>
</reference>
<dbReference type="Proteomes" id="UP000095284">
    <property type="component" value="Unplaced"/>
</dbReference>
<feature type="domain" description="Snake toxin/toxin-like" evidence="2">
    <location>
        <begin position="25"/>
        <end position="93"/>
    </location>
</feature>
<evidence type="ECO:0000313" key="4">
    <source>
        <dbReference type="EMBL" id="CAG9124453.1"/>
    </source>
</evidence>
<reference evidence="4" key="2">
    <citation type="submission" date="2020-08" db="EMBL/GenBank/DDBJ databases">
        <authorList>
            <person name="Kikuchi T."/>
        </authorList>
    </citation>
    <scope>NUCLEOTIDE SEQUENCE</scope>
    <source>
        <strain evidence="3">Ka4C1</strain>
    </source>
</reference>
<feature type="chain" id="PRO_5036021877" evidence="1">
    <location>
        <begin position="25"/>
        <end position="115"/>
    </location>
</feature>
<evidence type="ECO:0000259" key="2">
    <source>
        <dbReference type="Pfam" id="PF00087"/>
    </source>
</evidence>
<dbReference type="Proteomes" id="UP000659654">
    <property type="component" value="Unassembled WGS sequence"/>
</dbReference>
<gene>
    <name evidence="3" type="ORF">BXYJ_LOCUS12381</name>
</gene>
<evidence type="ECO:0000313" key="6">
    <source>
        <dbReference type="Proteomes" id="UP000659654"/>
    </source>
</evidence>
<dbReference type="SMR" id="A0A1I7RP16"/>
<evidence type="ECO:0000313" key="7">
    <source>
        <dbReference type="WBParaSite" id="BXY_0245600.1"/>
    </source>
</evidence>
<protein>
    <submittedName>
        <fullName evidence="3">(pine wood nematode) hypothetical protein</fullName>
    </submittedName>
</protein>